<sequence>MEDEGEKRKPENNDVNVSETAKKKLKEEMKTELISEEVAEEEVEEFFAILRRIQVAVKYFSSKVDGASGSGVQKMTYDIEQKCSDEFLGDNNEDCKGKGIEENKGFDLNMDPCDTNENKST</sequence>
<evidence type="ECO:0000313" key="2">
    <source>
        <dbReference type="RefSeq" id="XP_075104152.1"/>
    </source>
</evidence>
<keyword evidence="1" id="KW-1185">Reference proteome</keyword>
<name>A0AC58U3U7_TOBAC</name>
<protein>
    <submittedName>
        <fullName evidence="2">Uncharacterized protein LOC142178471</fullName>
    </submittedName>
</protein>
<gene>
    <name evidence="2" type="primary">LOC142178471</name>
</gene>
<reference evidence="2" key="2">
    <citation type="submission" date="2025-08" db="UniProtKB">
        <authorList>
            <consortium name="RefSeq"/>
        </authorList>
    </citation>
    <scope>IDENTIFICATION</scope>
    <source>
        <tissue evidence="2">Leaf</tissue>
    </source>
</reference>
<reference evidence="1" key="1">
    <citation type="journal article" date="2014" name="Nat. Commun.">
        <title>The tobacco genome sequence and its comparison with those of tomato and potato.</title>
        <authorList>
            <person name="Sierro N."/>
            <person name="Battey J.N."/>
            <person name="Ouadi S."/>
            <person name="Bakaher N."/>
            <person name="Bovet L."/>
            <person name="Willig A."/>
            <person name="Goepfert S."/>
            <person name="Peitsch M.C."/>
            <person name="Ivanov N.V."/>
        </authorList>
    </citation>
    <scope>NUCLEOTIDE SEQUENCE [LARGE SCALE GENOMIC DNA]</scope>
</reference>
<accession>A0AC58U3U7</accession>
<dbReference type="RefSeq" id="XP_075104152.1">
    <property type="nucleotide sequence ID" value="XM_075248051.1"/>
</dbReference>
<organism evidence="1 2">
    <name type="scientific">Nicotiana tabacum</name>
    <name type="common">Common tobacco</name>
    <dbReference type="NCBI Taxonomy" id="4097"/>
    <lineage>
        <taxon>Eukaryota</taxon>
        <taxon>Viridiplantae</taxon>
        <taxon>Streptophyta</taxon>
        <taxon>Embryophyta</taxon>
        <taxon>Tracheophyta</taxon>
        <taxon>Spermatophyta</taxon>
        <taxon>Magnoliopsida</taxon>
        <taxon>eudicotyledons</taxon>
        <taxon>Gunneridae</taxon>
        <taxon>Pentapetalae</taxon>
        <taxon>asterids</taxon>
        <taxon>lamiids</taxon>
        <taxon>Solanales</taxon>
        <taxon>Solanaceae</taxon>
        <taxon>Nicotianoideae</taxon>
        <taxon>Nicotianeae</taxon>
        <taxon>Nicotiana</taxon>
    </lineage>
</organism>
<evidence type="ECO:0000313" key="1">
    <source>
        <dbReference type="Proteomes" id="UP000790787"/>
    </source>
</evidence>
<proteinExistence type="predicted"/>
<dbReference type="Proteomes" id="UP000790787">
    <property type="component" value="Chromosome 24"/>
</dbReference>